<accession>A0A2L1GM46</accession>
<dbReference type="CDD" id="cd05688">
    <property type="entry name" value="S1_RPS1_repeat_ec3"/>
    <property type="match status" value="1"/>
</dbReference>
<dbReference type="SUPFAM" id="SSF50249">
    <property type="entry name" value="Nucleic acid-binding proteins"/>
    <property type="match status" value="4"/>
</dbReference>
<dbReference type="KEGG" id="deo:CAY53_04075"/>
<name>A0A2L1GM46_9BACT</name>
<organism evidence="6 7">
    <name type="scientific">Desulfobulbus oralis</name>
    <dbReference type="NCBI Taxonomy" id="1986146"/>
    <lineage>
        <taxon>Bacteria</taxon>
        <taxon>Pseudomonadati</taxon>
        <taxon>Thermodesulfobacteriota</taxon>
        <taxon>Desulfobulbia</taxon>
        <taxon>Desulfobulbales</taxon>
        <taxon>Desulfobulbaceae</taxon>
        <taxon>Desulfobulbus</taxon>
    </lineage>
</organism>
<comment type="similarity">
    <text evidence="1">Belongs to the bacterial ribosomal protein bS1 family.</text>
</comment>
<reference evidence="6 7" key="1">
    <citation type="journal article" date="2018" name="MBio">
        <title>Insights into the evolution of host association through the isolation and characterization of a novel human periodontal pathobiont, Desulfobulbus oralis.</title>
        <authorList>
            <person name="Cross K.L."/>
            <person name="Chirania P."/>
            <person name="Xiong W."/>
            <person name="Beall C.J."/>
            <person name="Elkins J.G."/>
            <person name="Giannone R.J."/>
            <person name="Griffen A.L."/>
            <person name="Guss A.M."/>
            <person name="Hettich R.L."/>
            <person name="Joshi S.S."/>
            <person name="Mokrzan E.M."/>
            <person name="Martin R.K."/>
            <person name="Zhulin I.B."/>
            <person name="Leys E.J."/>
            <person name="Podar M."/>
        </authorList>
    </citation>
    <scope>NUCLEOTIDE SEQUENCE [LARGE SCALE GENOMIC DNA]</scope>
    <source>
        <strain evidence="6 7">ORNL</strain>
    </source>
</reference>
<dbReference type="AlphaFoldDB" id="A0A2L1GM46"/>
<feature type="domain" description="S1 motif" evidence="5">
    <location>
        <begin position="190"/>
        <end position="258"/>
    </location>
</feature>
<dbReference type="GO" id="GO:0005840">
    <property type="term" value="C:ribosome"/>
    <property type="evidence" value="ECO:0007669"/>
    <property type="project" value="UniProtKB-KW"/>
</dbReference>
<dbReference type="PRINTS" id="PR00681">
    <property type="entry name" value="RIBOSOMALS1"/>
</dbReference>
<keyword evidence="3" id="KW-0687">Ribonucleoprotein</keyword>
<dbReference type="InterPro" id="IPR003029">
    <property type="entry name" value="S1_domain"/>
</dbReference>
<dbReference type="InterPro" id="IPR012340">
    <property type="entry name" value="NA-bd_OB-fold"/>
</dbReference>
<evidence type="ECO:0000256" key="4">
    <source>
        <dbReference type="SAM" id="MobiDB-lite"/>
    </source>
</evidence>
<sequence>MEAERFDQLLEEKKSKPVRMQPGDRVDALIVGVSGEHVFLDVGGKSEGVMAAAELRNEAGELSAAEGDRVQVYLLSNRNGELIFTARLGGHGSRELEEAFQAGIPVQGTVSAEVKGGFSVMVAGQRCFCPYSQMDIRRVESADEYLNKTLSFRVMEYSNRGRNILVSARAVLEEERQRQREKLVQELQVGMQVAGVVSSIRDFGAFVDLGGVDGLIPIGELAWGQTERVSDVLSRGDKVQVVIKALDWERDRISLSLRDTLPNPWDAVQSAYPVGSRHQGRVVRLAPFGAFVSLEPGVDGLVHISRLGAGRKLHHPREALELGQELSVQVEGVDLAQRRISLAPADWEPAGQEPGDKASRSPREGGGHGGHERQGERREAFKMPAGKPLSMGTLGDVFAKAEEQRKKR</sequence>
<dbReference type="GO" id="GO:0003735">
    <property type="term" value="F:structural constituent of ribosome"/>
    <property type="evidence" value="ECO:0007669"/>
    <property type="project" value="TreeGrafter"/>
</dbReference>
<evidence type="ECO:0000259" key="5">
    <source>
        <dbReference type="PROSITE" id="PS50126"/>
    </source>
</evidence>
<dbReference type="PANTHER" id="PTHR10724:SF7">
    <property type="entry name" value="SMALL RIBOSOMAL SUBUNIT PROTEIN BS1C"/>
    <property type="match status" value="1"/>
</dbReference>
<protein>
    <submittedName>
        <fullName evidence="6">30S ribosomal protein S1</fullName>
    </submittedName>
</protein>
<dbReference type="PROSITE" id="PS50126">
    <property type="entry name" value="S1"/>
    <property type="match status" value="4"/>
</dbReference>
<dbReference type="Pfam" id="PF00575">
    <property type="entry name" value="S1"/>
    <property type="match status" value="2"/>
</dbReference>
<dbReference type="SMART" id="SM00316">
    <property type="entry name" value="S1"/>
    <property type="match status" value="4"/>
</dbReference>
<evidence type="ECO:0000256" key="3">
    <source>
        <dbReference type="ARBA" id="ARBA00023274"/>
    </source>
</evidence>
<gene>
    <name evidence="6" type="ORF">CAY53_04075</name>
</gene>
<dbReference type="OrthoDB" id="9804077at2"/>
<keyword evidence="2 6" id="KW-0689">Ribosomal protein</keyword>
<dbReference type="CDD" id="cd04465">
    <property type="entry name" value="S1_RPS1_repeat_ec2_hs2"/>
    <property type="match status" value="1"/>
</dbReference>
<keyword evidence="7" id="KW-1185">Reference proteome</keyword>
<dbReference type="GO" id="GO:1990904">
    <property type="term" value="C:ribonucleoprotein complex"/>
    <property type="evidence" value="ECO:0007669"/>
    <property type="project" value="UniProtKB-KW"/>
</dbReference>
<dbReference type="Proteomes" id="UP000239867">
    <property type="component" value="Chromosome"/>
</dbReference>
<dbReference type="NCBIfam" id="NF005208">
    <property type="entry name" value="PRK06676.1"/>
    <property type="match status" value="1"/>
</dbReference>
<proteinExistence type="inferred from homology"/>
<feature type="domain" description="S1 motif" evidence="5">
    <location>
        <begin position="103"/>
        <end position="169"/>
    </location>
</feature>
<evidence type="ECO:0000313" key="7">
    <source>
        <dbReference type="Proteomes" id="UP000239867"/>
    </source>
</evidence>
<dbReference type="PANTHER" id="PTHR10724">
    <property type="entry name" value="30S RIBOSOMAL PROTEIN S1"/>
    <property type="match status" value="1"/>
</dbReference>
<feature type="domain" description="S1 motif" evidence="5">
    <location>
        <begin position="275"/>
        <end position="345"/>
    </location>
</feature>
<dbReference type="GO" id="GO:0003729">
    <property type="term" value="F:mRNA binding"/>
    <property type="evidence" value="ECO:0007669"/>
    <property type="project" value="TreeGrafter"/>
</dbReference>
<evidence type="ECO:0000256" key="2">
    <source>
        <dbReference type="ARBA" id="ARBA00022980"/>
    </source>
</evidence>
<dbReference type="GO" id="GO:0006412">
    <property type="term" value="P:translation"/>
    <property type="evidence" value="ECO:0007669"/>
    <property type="project" value="TreeGrafter"/>
</dbReference>
<dbReference type="Gene3D" id="2.40.50.140">
    <property type="entry name" value="Nucleic acid-binding proteins"/>
    <property type="match status" value="3"/>
</dbReference>
<feature type="compositionally biased region" description="Basic and acidic residues" evidence="4">
    <location>
        <begin position="399"/>
        <end position="408"/>
    </location>
</feature>
<dbReference type="InterPro" id="IPR035104">
    <property type="entry name" value="Ribosomal_protein_S1-like"/>
</dbReference>
<feature type="region of interest" description="Disordered" evidence="4">
    <location>
        <begin position="343"/>
        <end position="408"/>
    </location>
</feature>
<feature type="domain" description="S1 motif" evidence="5">
    <location>
        <begin position="23"/>
        <end position="87"/>
    </location>
</feature>
<dbReference type="EMBL" id="CP021255">
    <property type="protein sequence ID" value="AVD70760.1"/>
    <property type="molecule type" value="Genomic_DNA"/>
</dbReference>
<evidence type="ECO:0000313" key="6">
    <source>
        <dbReference type="EMBL" id="AVD70760.1"/>
    </source>
</evidence>
<dbReference type="InterPro" id="IPR050437">
    <property type="entry name" value="Ribos_protein_bS1-like"/>
</dbReference>
<feature type="compositionally biased region" description="Basic and acidic residues" evidence="4">
    <location>
        <begin position="354"/>
        <end position="381"/>
    </location>
</feature>
<evidence type="ECO:0000256" key="1">
    <source>
        <dbReference type="ARBA" id="ARBA00006767"/>
    </source>
</evidence>